<evidence type="ECO:0000256" key="6">
    <source>
        <dbReference type="ARBA" id="ARBA00022692"/>
    </source>
</evidence>
<dbReference type="EMBL" id="NOXT01000083">
    <property type="protein sequence ID" value="OYQ31996.1"/>
    <property type="molecule type" value="Genomic_DNA"/>
</dbReference>
<dbReference type="Proteomes" id="UP000216991">
    <property type="component" value="Unassembled WGS sequence"/>
</dbReference>
<evidence type="ECO:0000256" key="3">
    <source>
        <dbReference type="ARBA" id="ARBA00022448"/>
    </source>
</evidence>
<comment type="subcellular location">
    <subcellularLocation>
        <location evidence="1">Cell inner membrane</location>
        <topology evidence="1">Single-pass membrane protein</topology>
        <orientation evidence="1">Periplasmic side</orientation>
    </subcellularLocation>
</comment>
<evidence type="ECO:0000256" key="2">
    <source>
        <dbReference type="ARBA" id="ARBA00006555"/>
    </source>
</evidence>
<organism evidence="13 14">
    <name type="scientific">Sandarakinorhabdus cyanobacteriorum</name>
    <dbReference type="NCBI Taxonomy" id="1981098"/>
    <lineage>
        <taxon>Bacteria</taxon>
        <taxon>Pseudomonadati</taxon>
        <taxon>Pseudomonadota</taxon>
        <taxon>Alphaproteobacteria</taxon>
        <taxon>Sphingomonadales</taxon>
        <taxon>Sphingosinicellaceae</taxon>
        <taxon>Sandarakinorhabdus</taxon>
    </lineage>
</organism>
<evidence type="ECO:0000256" key="7">
    <source>
        <dbReference type="ARBA" id="ARBA00022927"/>
    </source>
</evidence>
<keyword evidence="8 11" id="KW-1133">Transmembrane helix</keyword>
<evidence type="ECO:0000256" key="4">
    <source>
        <dbReference type="ARBA" id="ARBA00022475"/>
    </source>
</evidence>
<dbReference type="SUPFAM" id="SSF74653">
    <property type="entry name" value="TolA/TonB C-terminal domain"/>
    <property type="match status" value="1"/>
</dbReference>
<evidence type="ECO:0000256" key="11">
    <source>
        <dbReference type="SAM" id="Phobius"/>
    </source>
</evidence>
<keyword evidence="5" id="KW-0997">Cell inner membrane</keyword>
<evidence type="ECO:0000313" key="13">
    <source>
        <dbReference type="EMBL" id="OYQ31996.1"/>
    </source>
</evidence>
<keyword evidence="9 11" id="KW-0472">Membrane</keyword>
<dbReference type="PANTHER" id="PTHR33446:SF2">
    <property type="entry name" value="PROTEIN TONB"/>
    <property type="match status" value="1"/>
</dbReference>
<dbReference type="InterPro" id="IPR006260">
    <property type="entry name" value="TonB/TolA_C"/>
</dbReference>
<evidence type="ECO:0000313" key="14">
    <source>
        <dbReference type="Proteomes" id="UP000216991"/>
    </source>
</evidence>
<feature type="region of interest" description="Disordered" evidence="10">
    <location>
        <begin position="107"/>
        <end position="164"/>
    </location>
</feature>
<name>A0A255YS12_9SPHN</name>
<dbReference type="GO" id="GO:0031992">
    <property type="term" value="F:energy transducer activity"/>
    <property type="evidence" value="ECO:0007669"/>
    <property type="project" value="TreeGrafter"/>
</dbReference>
<keyword evidence="14" id="KW-1185">Reference proteome</keyword>
<evidence type="ECO:0000256" key="10">
    <source>
        <dbReference type="SAM" id="MobiDB-lite"/>
    </source>
</evidence>
<keyword evidence="6 11" id="KW-0812">Transmembrane</keyword>
<evidence type="ECO:0000256" key="9">
    <source>
        <dbReference type="ARBA" id="ARBA00023136"/>
    </source>
</evidence>
<dbReference type="InterPro" id="IPR037682">
    <property type="entry name" value="TonB_C"/>
</dbReference>
<accession>A0A255YS12</accession>
<proteinExistence type="inferred from homology"/>
<reference evidence="13 14" key="1">
    <citation type="submission" date="2017-07" db="EMBL/GenBank/DDBJ databases">
        <title>Sandarakinorhabdus cyanobacteriorum sp. nov., a novel bacterium isolated from cyanobacterial aggregates in a eutrophic lake.</title>
        <authorList>
            <person name="Cai H."/>
        </authorList>
    </citation>
    <scope>NUCLEOTIDE SEQUENCE [LARGE SCALE GENOMIC DNA]</scope>
    <source>
        <strain evidence="13 14">TH057</strain>
    </source>
</reference>
<evidence type="ECO:0000259" key="12">
    <source>
        <dbReference type="PROSITE" id="PS52015"/>
    </source>
</evidence>
<dbReference type="InterPro" id="IPR051045">
    <property type="entry name" value="TonB-dependent_transducer"/>
</dbReference>
<keyword evidence="7" id="KW-0653">Protein transport</keyword>
<evidence type="ECO:0000256" key="1">
    <source>
        <dbReference type="ARBA" id="ARBA00004383"/>
    </source>
</evidence>
<dbReference type="GO" id="GO:0015031">
    <property type="term" value="P:protein transport"/>
    <property type="evidence" value="ECO:0007669"/>
    <property type="project" value="UniProtKB-KW"/>
</dbReference>
<dbReference type="NCBIfam" id="TIGR01352">
    <property type="entry name" value="tonB_Cterm"/>
    <property type="match status" value="1"/>
</dbReference>
<dbReference type="OrthoDB" id="1685233at2"/>
<dbReference type="Gene3D" id="3.30.1150.10">
    <property type="match status" value="1"/>
</dbReference>
<dbReference type="AlphaFoldDB" id="A0A255YS12"/>
<sequence length="236" mass="24968">MLYYHGTVDTAERRRCAIHLVWGVSLMTRISTRVSGAAATAAVHLALGALLLAGWQVSRIVTPPKPIILVNRPAPVTPPAGPIVTTTDLPVNPVIDQPVWDNVVDPVVRSDPRSADPGPQTVAGGGDEPVVTSPPPVQPGPSRIARLRGGDAMQPPYPSASRALNEEGSVSLTVNIAADGRVSAVSLLRSSGFARLDKAALDFALRRWRFEPALDNGKPVASTRNFTIRFNLADAA</sequence>
<dbReference type="PANTHER" id="PTHR33446">
    <property type="entry name" value="PROTEIN TONB-RELATED"/>
    <property type="match status" value="1"/>
</dbReference>
<keyword evidence="3" id="KW-0813">Transport</keyword>
<keyword evidence="4" id="KW-1003">Cell membrane</keyword>
<dbReference type="PROSITE" id="PS52015">
    <property type="entry name" value="TONB_CTD"/>
    <property type="match status" value="1"/>
</dbReference>
<comment type="caution">
    <text evidence="13">The sequence shown here is derived from an EMBL/GenBank/DDBJ whole genome shotgun (WGS) entry which is preliminary data.</text>
</comment>
<protein>
    <recommendedName>
        <fullName evidence="12">TonB C-terminal domain-containing protein</fullName>
    </recommendedName>
</protein>
<dbReference type="GO" id="GO:0098797">
    <property type="term" value="C:plasma membrane protein complex"/>
    <property type="evidence" value="ECO:0007669"/>
    <property type="project" value="TreeGrafter"/>
</dbReference>
<evidence type="ECO:0000256" key="8">
    <source>
        <dbReference type="ARBA" id="ARBA00022989"/>
    </source>
</evidence>
<feature type="domain" description="TonB C-terminal" evidence="12">
    <location>
        <begin position="142"/>
        <end position="236"/>
    </location>
</feature>
<comment type="similarity">
    <text evidence="2">Belongs to the TonB family.</text>
</comment>
<feature type="transmembrane region" description="Helical" evidence="11">
    <location>
        <begin position="34"/>
        <end position="55"/>
    </location>
</feature>
<dbReference type="Pfam" id="PF03544">
    <property type="entry name" value="TonB_C"/>
    <property type="match status" value="1"/>
</dbReference>
<dbReference type="GO" id="GO:0055085">
    <property type="term" value="P:transmembrane transport"/>
    <property type="evidence" value="ECO:0007669"/>
    <property type="project" value="InterPro"/>
</dbReference>
<evidence type="ECO:0000256" key="5">
    <source>
        <dbReference type="ARBA" id="ARBA00022519"/>
    </source>
</evidence>
<gene>
    <name evidence="13" type="ORF">CHU93_03965</name>
</gene>